<evidence type="ECO:0000256" key="6">
    <source>
        <dbReference type="ARBA" id="ARBA00023136"/>
    </source>
</evidence>
<keyword evidence="4 7" id="KW-0812">Transmembrane</keyword>
<name>A0AA46TGT6_9ACTN</name>
<accession>A0AA46TGT6</accession>
<evidence type="ECO:0000256" key="4">
    <source>
        <dbReference type="ARBA" id="ARBA00022692"/>
    </source>
</evidence>
<dbReference type="KEGG" id="sgrg:L0C25_17215"/>
<dbReference type="GO" id="GO:0008381">
    <property type="term" value="F:mechanosensitive monoatomic ion channel activity"/>
    <property type="evidence" value="ECO:0007669"/>
    <property type="project" value="InterPro"/>
</dbReference>
<dbReference type="Pfam" id="PF21082">
    <property type="entry name" value="MS_channel_3rd"/>
    <property type="match status" value="1"/>
</dbReference>
<feature type="domain" description="Mechanosensitive ion channel transmembrane helices 2/3" evidence="10">
    <location>
        <begin position="119"/>
        <end position="155"/>
    </location>
</feature>
<dbReference type="InterPro" id="IPR049278">
    <property type="entry name" value="MS_channel_C"/>
</dbReference>
<dbReference type="SUPFAM" id="SSF82861">
    <property type="entry name" value="Mechanosensitive channel protein MscS (YggB), transmembrane region"/>
    <property type="match status" value="1"/>
</dbReference>
<evidence type="ECO:0000259" key="8">
    <source>
        <dbReference type="Pfam" id="PF00924"/>
    </source>
</evidence>
<dbReference type="FunFam" id="1.10.287.1260:FF:000005">
    <property type="entry name" value="Mechanosensitive ion channel family protein"/>
    <property type="match status" value="1"/>
</dbReference>
<dbReference type="Proteomes" id="UP001164390">
    <property type="component" value="Chromosome"/>
</dbReference>
<evidence type="ECO:0000313" key="11">
    <source>
        <dbReference type="EMBL" id="UYM04268.1"/>
    </source>
</evidence>
<evidence type="ECO:0000259" key="10">
    <source>
        <dbReference type="Pfam" id="PF21088"/>
    </source>
</evidence>
<dbReference type="InterPro" id="IPR011066">
    <property type="entry name" value="MscS_channel_C_sf"/>
</dbReference>
<dbReference type="RefSeq" id="WP_271632936.1">
    <property type="nucleotide sequence ID" value="NZ_CP094970.1"/>
</dbReference>
<keyword evidence="5 7" id="KW-1133">Transmembrane helix</keyword>
<dbReference type="PANTHER" id="PTHR30460:SF0">
    <property type="entry name" value="MODERATE CONDUCTANCE MECHANOSENSITIVE CHANNEL YBIO"/>
    <property type="match status" value="1"/>
</dbReference>
<proteinExistence type="inferred from homology"/>
<dbReference type="InterPro" id="IPR049142">
    <property type="entry name" value="MS_channel_1st"/>
</dbReference>
<evidence type="ECO:0000256" key="5">
    <source>
        <dbReference type="ARBA" id="ARBA00022989"/>
    </source>
</evidence>
<reference evidence="11" key="1">
    <citation type="submission" date="2022-01" db="EMBL/GenBank/DDBJ databases">
        <title>Nocardioidaceae gen. sp. A5X3R13.</title>
        <authorList>
            <person name="Lopez Marin M.A."/>
            <person name="Uhlik O."/>
        </authorList>
    </citation>
    <scope>NUCLEOTIDE SEQUENCE</scope>
    <source>
        <strain evidence="11">A5X3R13</strain>
    </source>
</reference>
<feature type="domain" description="Mechanosensitive ion channel MscS C-terminal" evidence="9">
    <location>
        <begin position="227"/>
        <end position="314"/>
    </location>
</feature>
<evidence type="ECO:0000313" key="12">
    <source>
        <dbReference type="Proteomes" id="UP001164390"/>
    </source>
</evidence>
<feature type="transmembrane region" description="Helical" evidence="7">
    <location>
        <begin position="110"/>
        <end position="130"/>
    </location>
</feature>
<dbReference type="InterPro" id="IPR011014">
    <property type="entry name" value="MscS_channel_TM-2"/>
</dbReference>
<dbReference type="InterPro" id="IPR045276">
    <property type="entry name" value="YbiO_bact"/>
</dbReference>
<dbReference type="EMBL" id="CP094970">
    <property type="protein sequence ID" value="UYM04268.1"/>
    <property type="molecule type" value="Genomic_DNA"/>
</dbReference>
<keyword evidence="6 7" id="KW-0472">Membrane</keyword>
<dbReference type="InterPro" id="IPR010920">
    <property type="entry name" value="LSM_dom_sf"/>
</dbReference>
<feature type="transmembrane region" description="Helical" evidence="7">
    <location>
        <begin position="136"/>
        <end position="158"/>
    </location>
</feature>
<evidence type="ECO:0000256" key="1">
    <source>
        <dbReference type="ARBA" id="ARBA00004651"/>
    </source>
</evidence>
<dbReference type="Pfam" id="PF21088">
    <property type="entry name" value="MS_channel_1st"/>
    <property type="match status" value="1"/>
</dbReference>
<evidence type="ECO:0000256" key="2">
    <source>
        <dbReference type="ARBA" id="ARBA00008017"/>
    </source>
</evidence>
<feature type="domain" description="Mechanosensitive ion channel MscS" evidence="8">
    <location>
        <begin position="156"/>
        <end position="219"/>
    </location>
</feature>
<sequence>MDGVLAADDAANCWTGDDATTVCRVVHGWTNNDTAAEVANWLLAKPLSIATLIIVSLLVRWVLHRLIERFTERAAQGKSTSLFQRVKNGGAPAAAKVSERREQRTRTLGSVLKSMVTGIVFAVMTVMIISELGYNIAPLIASAGVLGLAVAFGAQNLVADFVSGTFMMFEDQYGVGDEVDLGDAVGTVEAVSLRVTRVRDINGTVWYVRNGQINRVGNSSQNWARTVLDVRVSYTEDLTQVREVLHDVAKALWQDPEWGGYVLEEPEVWGVERWDPDAIVLRVVLKTAPLKQWGVAREMRELVKDRFDALGIEIPLPQRVLHIQDDRRPSDLADEPEDPSPER</sequence>
<dbReference type="SUPFAM" id="SSF82689">
    <property type="entry name" value="Mechanosensitive channel protein MscS (YggB), C-terminal domain"/>
    <property type="match status" value="1"/>
</dbReference>
<dbReference type="AlphaFoldDB" id="A0AA46TGT6"/>
<evidence type="ECO:0000256" key="7">
    <source>
        <dbReference type="SAM" id="Phobius"/>
    </source>
</evidence>
<keyword evidence="12" id="KW-1185">Reference proteome</keyword>
<keyword evidence="3" id="KW-1003">Cell membrane</keyword>
<dbReference type="GO" id="GO:0005886">
    <property type="term" value="C:plasma membrane"/>
    <property type="evidence" value="ECO:0007669"/>
    <property type="project" value="UniProtKB-SubCell"/>
</dbReference>
<dbReference type="SUPFAM" id="SSF50182">
    <property type="entry name" value="Sm-like ribonucleoproteins"/>
    <property type="match status" value="1"/>
</dbReference>
<evidence type="ECO:0000259" key="9">
    <source>
        <dbReference type="Pfam" id="PF21082"/>
    </source>
</evidence>
<gene>
    <name evidence="11" type="ORF">L0C25_17215</name>
</gene>
<dbReference type="Gene3D" id="2.30.30.60">
    <property type="match status" value="1"/>
</dbReference>
<protein>
    <submittedName>
        <fullName evidence="11">Mechanosensitive ion channel family protein</fullName>
    </submittedName>
</protein>
<organism evidence="11 12">
    <name type="scientific">Solicola gregarius</name>
    <dbReference type="NCBI Taxonomy" id="2908642"/>
    <lineage>
        <taxon>Bacteria</taxon>
        <taxon>Bacillati</taxon>
        <taxon>Actinomycetota</taxon>
        <taxon>Actinomycetes</taxon>
        <taxon>Propionibacteriales</taxon>
        <taxon>Nocardioidaceae</taxon>
        <taxon>Solicola</taxon>
    </lineage>
</organism>
<dbReference type="Gene3D" id="3.30.70.100">
    <property type="match status" value="1"/>
</dbReference>
<comment type="subcellular location">
    <subcellularLocation>
        <location evidence="1">Cell membrane</location>
        <topology evidence="1">Multi-pass membrane protein</topology>
    </subcellularLocation>
</comment>
<comment type="similarity">
    <text evidence="2">Belongs to the MscS (TC 1.A.23) family.</text>
</comment>
<dbReference type="PANTHER" id="PTHR30460">
    <property type="entry name" value="MODERATE CONDUCTANCE MECHANOSENSITIVE CHANNEL YBIO"/>
    <property type="match status" value="1"/>
</dbReference>
<dbReference type="InterPro" id="IPR006685">
    <property type="entry name" value="MscS_channel_2nd"/>
</dbReference>
<feature type="transmembrane region" description="Helical" evidence="7">
    <location>
        <begin position="41"/>
        <end position="63"/>
    </location>
</feature>
<dbReference type="InterPro" id="IPR023408">
    <property type="entry name" value="MscS_beta-dom_sf"/>
</dbReference>
<evidence type="ECO:0000256" key="3">
    <source>
        <dbReference type="ARBA" id="ARBA00022475"/>
    </source>
</evidence>
<dbReference type="FunFam" id="2.30.30.60:FF:000001">
    <property type="entry name" value="MscS Mechanosensitive ion channel"/>
    <property type="match status" value="1"/>
</dbReference>
<dbReference type="Pfam" id="PF00924">
    <property type="entry name" value="MS_channel_2nd"/>
    <property type="match status" value="1"/>
</dbReference>
<dbReference type="Gene3D" id="1.10.287.1260">
    <property type="match status" value="1"/>
</dbReference>